<protein>
    <recommendedName>
        <fullName evidence="3">DNA recombination and repair protein Rad51-like C-terminal domain-containing protein</fullName>
    </recommendedName>
</protein>
<dbReference type="PANTHER" id="PTHR46644">
    <property type="entry name" value="DNA REPAIR PROTEIN XRCC2"/>
    <property type="match status" value="1"/>
</dbReference>
<dbReference type="EMBL" id="CAXAJV020001296">
    <property type="protein sequence ID" value="CAL7948138.1"/>
    <property type="molecule type" value="Genomic_DNA"/>
</dbReference>
<comment type="caution">
    <text evidence="1">The sequence shown here is derived from an EMBL/GenBank/DDBJ whole genome shotgun (WGS) entry which is preliminary data.</text>
</comment>
<sequence length="270" mass="30546">MQSHIESGTELFARLNSKPKLCKLESTLFLEGPRNTDIIEIGGDRSTGKTLLLTQMLANCILPNYHRAARIQGCDASAILINTDHHFEVSKLATLMSDIIDTVDNVTLASKAIAIDLDKVAVVQNSLHNLRIIDCYDSEQFCLTLRTLDDIFLDNTKIALLAIDSIAAYYWQDCEDDVITVDTYVKKLIKLIKTHTTRFNVVTIYTRLYEDMYKQAKNLTNDIDYKIQLCRVRDSKNLLCTLKTDGAKITKKICYSILSNGIKWRIDEGG</sequence>
<organism evidence="1 2">
    <name type="scientific">Xylocopa violacea</name>
    <name type="common">Violet carpenter bee</name>
    <name type="synonym">Apis violacea</name>
    <dbReference type="NCBI Taxonomy" id="135666"/>
    <lineage>
        <taxon>Eukaryota</taxon>
        <taxon>Metazoa</taxon>
        <taxon>Ecdysozoa</taxon>
        <taxon>Arthropoda</taxon>
        <taxon>Hexapoda</taxon>
        <taxon>Insecta</taxon>
        <taxon>Pterygota</taxon>
        <taxon>Neoptera</taxon>
        <taxon>Endopterygota</taxon>
        <taxon>Hymenoptera</taxon>
        <taxon>Apocrita</taxon>
        <taxon>Aculeata</taxon>
        <taxon>Apoidea</taxon>
        <taxon>Anthophila</taxon>
        <taxon>Apidae</taxon>
        <taxon>Xylocopa</taxon>
        <taxon>Xylocopa</taxon>
    </lineage>
</organism>
<name>A0ABP1P8K6_XYLVO</name>
<proteinExistence type="predicted"/>
<reference evidence="1 2" key="1">
    <citation type="submission" date="2024-08" db="EMBL/GenBank/DDBJ databases">
        <authorList>
            <person name="Will J Nash"/>
            <person name="Angela Man"/>
            <person name="Seanna McTaggart"/>
            <person name="Kendall Baker"/>
            <person name="Tom Barker"/>
            <person name="Leah Catchpole"/>
            <person name="Alex Durrant"/>
            <person name="Karim Gharbi"/>
            <person name="Naomi Irish"/>
            <person name="Gemy Kaithakottil"/>
            <person name="Debby Ku"/>
            <person name="Aaliyah Providence"/>
            <person name="Felix Shaw"/>
            <person name="David Swarbreck"/>
            <person name="Chris Watkins"/>
            <person name="Ann M. McCartney"/>
            <person name="Giulio Formenti"/>
            <person name="Alice Mouton"/>
            <person name="Noel Vella"/>
            <person name="Bjorn M von Reumont"/>
            <person name="Adriana Vella"/>
            <person name="Wilfried Haerty"/>
        </authorList>
    </citation>
    <scope>NUCLEOTIDE SEQUENCE [LARGE SCALE GENOMIC DNA]</scope>
</reference>
<accession>A0ABP1P8K6</accession>
<gene>
    <name evidence="1" type="ORF">XYLVIOL_LOCUS8686</name>
</gene>
<evidence type="ECO:0008006" key="3">
    <source>
        <dbReference type="Google" id="ProtNLM"/>
    </source>
</evidence>
<dbReference type="InterPro" id="IPR027417">
    <property type="entry name" value="P-loop_NTPase"/>
</dbReference>
<dbReference type="PANTHER" id="PTHR46644:SF2">
    <property type="entry name" value="DNA REPAIR PROTEIN XRCC2"/>
    <property type="match status" value="1"/>
</dbReference>
<keyword evidence="2" id="KW-1185">Reference proteome</keyword>
<dbReference type="InterPro" id="IPR030547">
    <property type="entry name" value="XRCC2"/>
</dbReference>
<dbReference type="Proteomes" id="UP001642520">
    <property type="component" value="Unassembled WGS sequence"/>
</dbReference>
<dbReference type="Gene3D" id="3.40.50.300">
    <property type="entry name" value="P-loop containing nucleotide triphosphate hydrolases"/>
    <property type="match status" value="1"/>
</dbReference>
<dbReference type="SUPFAM" id="SSF52540">
    <property type="entry name" value="P-loop containing nucleoside triphosphate hydrolases"/>
    <property type="match status" value="1"/>
</dbReference>
<evidence type="ECO:0000313" key="2">
    <source>
        <dbReference type="Proteomes" id="UP001642520"/>
    </source>
</evidence>
<evidence type="ECO:0000313" key="1">
    <source>
        <dbReference type="EMBL" id="CAL7948138.1"/>
    </source>
</evidence>